<protein>
    <submittedName>
        <fullName evidence="2">Uncharacterized protein</fullName>
    </submittedName>
</protein>
<name>A0A3L5TVA3_MYTGA</name>
<feature type="non-terminal residue" evidence="2">
    <location>
        <position position="1"/>
    </location>
</feature>
<feature type="transmembrane region" description="Helical" evidence="1">
    <location>
        <begin position="6"/>
        <end position="25"/>
    </location>
</feature>
<dbReference type="Proteomes" id="UP000266721">
    <property type="component" value="Unassembled WGS sequence"/>
</dbReference>
<evidence type="ECO:0000256" key="1">
    <source>
        <dbReference type="SAM" id="Phobius"/>
    </source>
</evidence>
<proteinExistence type="predicted"/>
<feature type="transmembrane region" description="Helical" evidence="1">
    <location>
        <begin position="32"/>
        <end position="51"/>
    </location>
</feature>
<evidence type="ECO:0000313" key="2">
    <source>
        <dbReference type="EMBL" id="OPL33889.1"/>
    </source>
</evidence>
<comment type="caution">
    <text evidence="2">The sequence shown here is derived from an EMBL/GenBank/DDBJ whole genome shotgun (WGS) entry which is preliminary data.</text>
</comment>
<sequence length="55" mass="6504">MYSSVYYEFNYLYLDIISFIVLLFFRQLPPEVTIIVNRPIPVVIAIVIATHNRMP</sequence>
<reference evidence="2 3" key="1">
    <citation type="journal article" date="2016" name="PLoS ONE">
        <title>A First Insight into the Genome of the Filter-Feeder Mussel Mytilus galloprovincialis.</title>
        <authorList>
            <person name="Murgarella M."/>
            <person name="Puiu D."/>
            <person name="Novoa B."/>
            <person name="Figueras A."/>
            <person name="Posada D."/>
            <person name="Canchaya C."/>
        </authorList>
    </citation>
    <scope>NUCLEOTIDE SEQUENCE [LARGE SCALE GENOMIC DNA]</scope>
    <source>
        <tissue evidence="2">Muscle</tissue>
    </source>
</reference>
<gene>
    <name evidence="2" type="ORF">AM593_01904</name>
</gene>
<keyword evidence="3" id="KW-1185">Reference proteome</keyword>
<organism evidence="2 3">
    <name type="scientific">Mytilus galloprovincialis</name>
    <name type="common">Mediterranean mussel</name>
    <dbReference type="NCBI Taxonomy" id="29158"/>
    <lineage>
        <taxon>Eukaryota</taxon>
        <taxon>Metazoa</taxon>
        <taxon>Spiralia</taxon>
        <taxon>Lophotrochozoa</taxon>
        <taxon>Mollusca</taxon>
        <taxon>Bivalvia</taxon>
        <taxon>Autobranchia</taxon>
        <taxon>Pteriomorphia</taxon>
        <taxon>Mytilida</taxon>
        <taxon>Mytiloidea</taxon>
        <taxon>Mytilidae</taxon>
        <taxon>Mytilinae</taxon>
        <taxon>Mytilus</taxon>
    </lineage>
</organism>
<accession>A0A3L5TVA3</accession>
<keyword evidence="1" id="KW-0472">Membrane</keyword>
<evidence type="ECO:0000313" key="3">
    <source>
        <dbReference type="Proteomes" id="UP000266721"/>
    </source>
</evidence>
<dbReference type="EMBL" id="KV581195">
    <property type="protein sequence ID" value="OPL33889.1"/>
    <property type="molecule type" value="Genomic_DNA"/>
</dbReference>
<dbReference type="AlphaFoldDB" id="A0A3L5TVA3"/>
<keyword evidence="1" id="KW-1133">Transmembrane helix</keyword>
<keyword evidence="1" id="KW-0812">Transmembrane</keyword>